<name>A0ABU3CT30_9FLAO</name>
<gene>
    <name evidence="1" type="primary">pelA</name>
    <name evidence="1" type="ORF">RM529_05125</name>
</gene>
<dbReference type="Gene3D" id="1.50.10.20">
    <property type="match status" value="1"/>
</dbReference>
<organism evidence="1 2">
    <name type="scientific">Autumnicola edwardsiae</name>
    <dbReference type="NCBI Taxonomy" id="3075594"/>
    <lineage>
        <taxon>Bacteria</taxon>
        <taxon>Pseudomonadati</taxon>
        <taxon>Bacteroidota</taxon>
        <taxon>Flavobacteriia</taxon>
        <taxon>Flavobacteriales</taxon>
        <taxon>Flavobacteriaceae</taxon>
        <taxon>Autumnicola</taxon>
    </lineage>
</organism>
<evidence type="ECO:0000313" key="1">
    <source>
        <dbReference type="EMBL" id="MDT0649514.1"/>
    </source>
</evidence>
<dbReference type="Pfam" id="PF09492">
    <property type="entry name" value="Pec_lyase"/>
    <property type="match status" value="1"/>
</dbReference>
<protein>
    <submittedName>
        <fullName evidence="1">Pectate lyase</fullName>
        <ecNumber evidence="1">4.2.2.2</ecNumber>
    </submittedName>
</protein>
<comment type="caution">
    <text evidence="1">The sequence shown here is derived from an EMBL/GenBank/DDBJ whole genome shotgun (WGS) entry which is preliminary data.</text>
</comment>
<sequence>MMIDKNDLKRGLKIAIFGICFGITAQQAVFAQSKEISWGQAQQQDKEWYASGEAQRIADNVLLYQHNNGGWYKNINMADKLTSAEKDKLRAQKSEEVGTTIDNGATHTQLNYLAKIYSATSEEKYKNAFLDGVDYLLEAQYENGGWPQFYPIKEGYYEHITYNDGAMIGVMNLLRDIAKEKPGYTFVDAKRKKKAQKAINKGLEVILATQVKVDGNLTIWCAQHDKDDFSPAKARAYELPSLSGKESAGIVEYLLKLKKPSEEVKKSIRSAVQWFDEHKVMGEKVVWIKDTSYVEGHDRVVVQDSDGGPLWGRFNDIKTGKPIFVGRDGIIKSHLADIEQERRVGYNYIDNYAEELLKREYPEWEKKY</sequence>
<dbReference type="InterPro" id="IPR012669">
    <property type="entry name" value="Pectate_lyase"/>
</dbReference>
<keyword evidence="2" id="KW-1185">Reference proteome</keyword>
<reference evidence="1 2" key="1">
    <citation type="submission" date="2023-09" db="EMBL/GenBank/DDBJ databases">
        <authorList>
            <person name="Rey-Velasco X."/>
        </authorList>
    </citation>
    <scope>NUCLEOTIDE SEQUENCE [LARGE SCALE GENOMIC DNA]</scope>
    <source>
        <strain evidence="1 2">F297</strain>
    </source>
</reference>
<dbReference type="NCBIfam" id="TIGR02474">
    <property type="entry name" value="pec_lyase"/>
    <property type="match status" value="1"/>
</dbReference>
<dbReference type="SUPFAM" id="SSF81853">
    <property type="entry name" value="Family 10 polysaccharide lyase"/>
    <property type="match status" value="1"/>
</dbReference>
<evidence type="ECO:0000313" key="2">
    <source>
        <dbReference type="Proteomes" id="UP001248819"/>
    </source>
</evidence>
<dbReference type="GO" id="GO:0030570">
    <property type="term" value="F:pectate lyase activity"/>
    <property type="evidence" value="ECO:0007669"/>
    <property type="project" value="UniProtKB-EC"/>
</dbReference>
<keyword evidence="1" id="KW-0456">Lyase</keyword>
<dbReference type="Proteomes" id="UP001248819">
    <property type="component" value="Unassembled WGS sequence"/>
</dbReference>
<dbReference type="EC" id="4.2.2.2" evidence="1"/>
<proteinExistence type="predicted"/>
<dbReference type="EMBL" id="JAVRHP010000017">
    <property type="protein sequence ID" value="MDT0649514.1"/>
    <property type="molecule type" value="Genomic_DNA"/>
</dbReference>
<dbReference type="RefSeq" id="WP_311483675.1">
    <property type="nucleotide sequence ID" value="NZ_JAVRHP010000017.1"/>
</dbReference>
<accession>A0ABU3CT30</accession>